<keyword evidence="5" id="KW-1185">Reference proteome</keyword>
<dbReference type="PRINTS" id="PR00080">
    <property type="entry name" value="SDRFAMILY"/>
</dbReference>
<evidence type="ECO:0000259" key="3">
    <source>
        <dbReference type="SMART" id="SM00822"/>
    </source>
</evidence>
<dbReference type="PANTHER" id="PTHR24321:SF11">
    <property type="entry name" value="BLR0893 PROTEIN"/>
    <property type="match status" value="1"/>
</dbReference>
<dbReference type="GO" id="GO:0016491">
    <property type="term" value="F:oxidoreductase activity"/>
    <property type="evidence" value="ECO:0007669"/>
    <property type="project" value="UniProtKB-KW"/>
</dbReference>
<dbReference type="PANTHER" id="PTHR24321">
    <property type="entry name" value="DEHYDROGENASES, SHORT CHAIN"/>
    <property type="match status" value="1"/>
</dbReference>
<keyword evidence="2" id="KW-0560">Oxidoreductase</keyword>
<dbReference type="PROSITE" id="PS00061">
    <property type="entry name" value="ADH_SHORT"/>
    <property type="match status" value="1"/>
</dbReference>
<gene>
    <name evidence="4" type="ORF">GA0070612_3413</name>
</gene>
<dbReference type="InterPro" id="IPR002347">
    <property type="entry name" value="SDR_fam"/>
</dbReference>
<comment type="similarity">
    <text evidence="1">Belongs to the short-chain dehydrogenases/reductases (SDR) family.</text>
</comment>
<evidence type="ECO:0000256" key="2">
    <source>
        <dbReference type="ARBA" id="ARBA00023002"/>
    </source>
</evidence>
<evidence type="ECO:0000256" key="1">
    <source>
        <dbReference type="ARBA" id="ARBA00006484"/>
    </source>
</evidence>
<dbReference type="Pfam" id="PF13561">
    <property type="entry name" value="adh_short_C2"/>
    <property type="match status" value="1"/>
</dbReference>
<feature type="domain" description="Ketoreductase" evidence="3">
    <location>
        <begin position="8"/>
        <end position="189"/>
    </location>
</feature>
<dbReference type="Gene3D" id="3.40.50.720">
    <property type="entry name" value="NAD(P)-binding Rossmann-like Domain"/>
    <property type="match status" value="1"/>
</dbReference>
<reference evidence="5" key="1">
    <citation type="submission" date="2016-06" db="EMBL/GenBank/DDBJ databases">
        <authorList>
            <person name="Varghese N."/>
            <person name="Submissions Spin"/>
        </authorList>
    </citation>
    <scope>NUCLEOTIDE SEQUENCE [LARGE SCALE GENOMIC DNA]</scope>
    <source>
        <strain evidence="5">DSM 45160</strain>
    </source>
</reference>
<dbReference type="FunFam" id="3.40.50.720:FF:000084">
    <property type="entry name" value="Short-chain dehydrogenase reductase"/>
    <property type="match status" value="1"/>
</dbReference>
<dbReference type="CDD" id="cd05233">
    <property type="entry name" value="SDR_c"/>
    <property type="match status" value="1"/>
</dbReference>
<name>A0A1C4XBM3_9ACTN</name>
<dbReference type="SUPFAM" id="SSF51735">
    <property type="entry name" value="NAD(P)-binding Rossmann-fold domains"/>
    <property type="match status" value="1"/>
</dbReference>
<dbReference type="SMART" id="SM00822">
    <property type="entry name" value="PKS_KR"/>
    <property type="match status" value="1"/>
</dbReference>
<evidence type="ECO:0000313" key="5">
    <source>
        <dbReference type="Proteomes" id="UP000198224"/>
    </source>
</evidence>
<sequence length="254" mass="25577">MSTRFADKVILITGATSGMGRATAERVAAEGAKVVLAARGTEAGEAFAAELRSAGRDALFVPTDVTVEAEMARLVRQAVDHYGRLDGAFNNVGAATAYGPVTDIDGDAWGAELALNLTSVFHGLKHQIPALQASGGGSIVNNASNVGVTGMAGMAAYSAAKHGVVGLTRSAALDVATTGVRINALVTGGVDTPLLRGNMGPNPEEALRAAGAMHPVGRIGRPEEIAAFAAFLLSDEAPFVTGAALAIDGGLTAV</sequence>
<dbReference type="InterPro" id="IPR057326">
    <property type="entry name" value="KR_dom"/>
</dbReference>
<dbReference type="Proteomes" id="UP000198224">
    <property type="component" value="Chromosome I"/>
</dbReference>
<evidence type="ECO:0000313" key="4">
    <source>
        <dbReference type="EMBL" id="SCF05846.1"/>
    </source>
</evidence>
<accession>A0A1C4XBM3</accession>
<dbReference type="InterPro" id="IPR020904">
    <property type="entry name" value="Sc_DH/Rdtase_CS"/>
</dbReference>
<dbReference type="RefSeq" id="WP_088988784.1">
    <property type="nucleotide sequence ID" value="NZ_LT607409.1"/>
</dbReference>
<dbReference type="NCBIfam" id="NF005559">
    <property type="entry name" value="PRK07231.1"/>
    <property type="match status" value="1"/>
</dbReference>
<protein>
    <submittedName>
        <fullName evidence="4">NAD(P)-dependent dehydrogenase, short-chain alcohol dehydrogenase family</fullName>
    </submittedName>
</protein>
<dbReference type="InterPro" id="IPR036291">
    <property type="entry name" value="NAD(P)-bd_dom_sf"/>
</dbReference>
<organism evidence="4 5">
    <name type="scientific">Micromonospora chokoriensis</name>
    <dbReference type="NCBI Taxonomy" id="356851"/>
    <lineage>
        <taxon>Bacteria</taxon>
        <taxon>Bacillati</taxon>
        <taxon>Actinomycetota</taxon>
        <taxon>Actinomycetes</taxon>
        <taxon>Micromonosporales</taxon>
        <taxon>Micromonosporaceae</taxon>
        <taxon>Micromonospora</taxon>
    </lineage>
</organism>
<dbReference type="PRINTS" id="PR00081">
    <property type="entry name" value="GDHRDH"/>
</dbReference>
<dbReference type="AlphaFoldDB" id="A0A1C4XBM3"/>
<dbReference type="EMBL" id="LT607409">
    <property type="protein sequence ID" value="SCF05846.1"/>
    <property type="molecule type" value="Genomic_DNA"/>
</dbReference>
<proteinExistence type="inferred from homology"/>